<keyword evidence="3" id="KW-1185">Reference proteome</keyword>
<keyword evidence="1" id="KW-1133">Transmembrane helix</keyword>
<feature type="transmembrane region" description="Helical" evidence="1">
    <location>
        <begin position="12"/>
        <end position="35"/>
    </location>
</feature>
<dbReference type="AlphaFoldDB" id="A0A1W6A099"/>
<evidence type="ECO:0000313" key="2">
    <source>
        <dbReference type="EMBL" id="ARI79036.1"/>
    </source>
</evidence>
<evidence type="ECO:0000313" key="3">
    <source>
        <dbReference type="Proteomes" id="UP000192527"/>
    </source>
</evidence>
<proteinExistence type="predicted"/>
<dbReference type="RefSeq" id="WP_085031675.1">
    <property type="nucleotide sequence ID" value="NZ_CP020772.1"/>
</dbReference>
<dbReference type="Proteomes" id="UP000192527">
    <property type="component" value="Chromosome"/>
</dbReference>
<gene>
    <name evidence="2" type="ORF">HM131_20360</name>
</gene>
<keyword evidence="1" id="KW-0812">Transmembrane</keyword>
<organism evidence="2 3">
    <name type="scientific">Halobacillus mangrovi</name>
    <dbReference type="NCBI Taxonomy" id="402384"/>
    <lineage>
        <taxon>Bacteria</taxon>
        <taxon>Bacillati</taxon>
        <taxon>Bacillota</taxon>
        <taxon>Bacilli</taxon>
        <taxon>Bacillales</taxon>
        <taxon>Bacillaceae</taxon>
        <taxon>Halobacillus</taxon>
    </lineage>
</organism>
<protein>
    <submittedName>
        <fullName evidence="2">Uncharacterized protein</fullName>
    </submittedName>
</protein>
<evidence type="ECO:0000256" key="1">
    <source>
        <dbReference type="SAM" id="Phobius"/>
    </source>
</evidence>
<dbReference type="KEGG" id="hmn:HM131_20360"/>
<keyword evidence="1" id="KW-0472">Membrane</keyword>
<dbReference type="EMBL" id="CP020772">
    <property type="protein sequence ID" value="ARI79036.1"/>
    <property type="molecule type" value="Genomic_DNA"/>
</dbReference>
<reference evidence="2 3" key="1">
    <citation type="submission" date="2017-04" db="EMBL/GenBank/DDBJ databases">
        <title>The whole genome sequencing and assembly of Halobacillus mangrovi strain.</title>
        <authorList>
            <person name="Lee S.-J."/>
            <person name="Park M.-K."/>
            <person name="Kim J.-Y."/>
            <person name="Lee Y.-J."/>
            <person name="Yi H."/>
            <person name="Bahn Y.-S."/>
            <person name="Kim J.F."/>
            <person name="Lee D.-W."/>
        </authorList>
    </citation>
    <scope>NUCLEOTIDE SEQUENCE [LARGE SCALE GENOMIC DNA]</scope>
    <source>
        <strain evidence="2 3">KTB 131</strain>
    </source>
</reference>
<feature type="transmembrane region" description="Helical" evidence="1">
    <location>
        <begin position="41"/>
        <end position="60"/>
    </location>
</feature>
<accession>A0A1W6A099</accession>
<sequence length="85" mass="8785">MSDFLRRIGDAGLAVFATFLVPIALAGVAAAALLASAAAAAFAETTLIVVAILFVVWLILHFILAKKAICGCDEGHNNGGCRKSR</sequence>
<name>A0A1W6A099_9BACI</name>